<gene>
    <name evidence="5" type="ORF">METZ01_LOCUS175834</name>
</gene>
<dbReference type="SUPFAM" id="SSF53474">
    <property type="entry name" value="alpha/beta-Hydrolases"/>
    <property type="match status" value="1"/>
</dbReference>
<accession>A0A382CAA1</accession>
<evidence type="ECO:0000313" key="5">
    <source>
        <dbReference type="EMBL" id="SVB22980.1"/>
    </source>
</evidence>
<dbReference type="GO" id="GO:0018738">
    <property type="term" value="F:S-formylglutathione hydrolase activity"/>
    <property type="evidence" value="ECO:0007669"/>
    <property type="project" value="UniProtKB-EC"/>
</dbReference>
<feature type="non-terminal residue" evidence="5">
    <location>
        <position position="124"/>
    </location>
</feature>
<dbReference type="AlphaFoldDB" id="A0A382CAA1"/>
<keyword evidence="4" id="KW-0378">Hydrolase</keyword>
<evidence type="ECO:0000256" key="1">
    <source>
        <dbReference type="ARBA" id="ARBA00005622"/>
    </source>
</evidence>
<dbReference type="EC" id="3.1.2.12" evidence="2"/>
<dbReference type="Pfam" id="PF00756">
    <property type="entry name" value="Esterase"/>
    <property type="match status" value="1"/>
</dbReference>
<dbReference type="InterPro" id="IPR000801">
    <property type="entry name" value="Esterase-like"/>
</dbReference>
<name>A0A382CAA1_9ZZZZ</name>
<reference evidence="5" key="1">
    <citation type="submission" date="2018-05" db="EMBL/GenBank/DDBJ databases">
        <authorList>
            <person name="Lanie J.A."/>
            <person name="Ng W.-L."/>
            <person name="Kazmierczak K.M."/>
            <person name="Andrzejewski T.M."/>
            <person name="Davidsen T.M."/>
            <person name="Wayne K.J."/>
            <person name="Tettelin H."/>
            <person name="Glass J.I."/>
            <person name="Rusch D."/>
            <person name="Podicherti R."/>
            <person name="Tsui H.-C.T."/>
            <person name="Winkler M.E."/>
        </authorList>
    </citation>
    <scope>NUCLEOTIDE SEQUENCE</scope>
</reference>
<dbReference type="Gene3D" id="3.40.50.1820">
    <property type="entry name" value="alpha/beta hydrolase"/>
    <property type="match status" value="1"/>
</dbReference>
<dbReference type="GO" id="GO:0052689">
    <property type="term" value="F:carboxylic ester hydrolase activity"/>
    <property type="evidence" value="ECO:0007669"/>
    <property type="project" value="UniProtKB-KW"/>
</dbReference>
<dbReference type="PANTHER" id="PTHR10061">
    <property type="entry name" value="S-FORMYLGLUTATHIONE HYDROLASE"/>
    <property type="match status" value="1"/>
</dbReference>
<evidence type="ECO:0000256" key="3">
    <source>
        <dbReference type="ARBA" id="ARBA00022487"/>
    </source>
</evidence>
<dbReference type="InterPro" id="IPR029058">
    <property type="entry name" value="AB_hydrolase_fold"/>
</dbReference>
<dbReference type="GO" id="GO:0005829">
    <property type="term" value="C:cytosol"/>
    <property type="evidence" value="ECO:0007669"/>
    <property type="project" value="TreeGrafter"/>
</dbReference>
<dbReference type="EMBL" id="UINC01033534">
    <property type="protein sequence ID" value="SVB22980.1"/>
    <property type="molecule type" value="Genomic_DNA"/>
</dbReference>
<dbReference type="PANTHER" id="PTHR10061:SF0">
    <property type="entry name" value="S-FORMYLGLUTATHIONE HYDROLASE"/>
    <property type="match status" value="1"/>
</dbReference>
<evidence type="ECO:0000256" key="4">
    <source>
        <dbReference type="ARBA" id="ARBA00022801"/>
    </source>
</evidence>
<keyword evidence="3" id="KW-0719">Serine esterase</keyword>
<dbReference type="InterPro" id="IPR014186">
    <property type="entry name" value="S-formylglutathione_hydrol"/>
</dbReference>
<organism evidence="5">
    <name type="scientific">marine metagenome</name>
    <dbReference type="NCBI Taxonomy" id="408172"/>
    <lineage>
        <taxon>unclassified sequences</taxon>
        <taxon>metagenomes</taxon>
        <taxon>ecological metagenomes</taxon>
    </lineage>
</organism>
<protein>
    <recommendedName>
        <fullName evidence="2">S-formylglutathione hydrolase</fullName>
        <ecNumber evidence="2">3.1.2.12</ecNumber>
    </recommendedName>
</protein>
<sequence>MINLIENKRSFKGFQKVFKHESSSNKSLMHFAVYEPDISKNCPVLYFLSGLTCTEQNFIQKSGFQQFASNYKIAVVVPDTSPRGKDIPDSDDFKLGQGAGFYINATNDVWSKNYNMYDYIVKEL</sequence>
<comment type="similarity">
    <text evidence="1">Belongs to the esterase D family.</text>
</comment>
<evidence type="ECO:0000256" key="2">
    <source>
        <dbReference type="ARBA" id="ARBA00012479"/>
    </source>
</evidence>
<proteinExistence type="inferred from homology"/>
<dbReference type="GO" id="GO:0046294">
    <property type="term" value="P:formaldehyde catabolic process"/>
    <property type="evidence" value="ECO:0007669"/>
    <property type="project" value="InterPro"/>
</dbReference>